<dbReference type="SUPFAM" id="SSF82689">
    <property type="entry name" value="Mechanosensitive channel protein MscS (YggB), C-terminal domain"/>
    <property type="match status" value="1"/>
</dbReference>
<feature type="domain" description="Mechanosensitive ion channel MscS" evidence="8">
    <location>
        <begin position="109"/>
        <end position="172"/>
    </location>
</feature>
<keyword evidence="5 7" id="KW-1133">Transmembrane helix</keyword>
<dbReference type="SUPFAM" id="SSF82861">
    <property type="entry name" value="Mechanosensitive channel protein MscS (YggB), transmembrane region"/>
    <property type="match status" value="1"/>
</dbReference>
<feature type="transmembrane region" description="Helical" evidence="7">
    <location>
        <begin position="15"/>
        <end position="39"/>
    </location>
</feature>
<sequence>MEEEIQQLEALKDKIAMYLVENGIRIAVAILIIIIAVWAGKGISRLVLRVCENRKLDVTLSRFFAGSAKAVIIIFAVIMALGKIGIEITPFVALLGASAFGLSLAVQGPISNYGAGVVLIITRPFVVGDTLLVSGCSGVVDTVTLGNTQLINEDDERITIPNRKILGEILTNSYAFSKVEGVVGIDYAADPELAIQKITEAIKKVEGVAQDREPDVGIDEFADSSINIAYRIMVPTQKLHATRYALNLAVYHTLKDANITIPFPQRDVHLIGEGK</sequence>
<proteinExistence type="inferred from homology"/>
<dbReference type="Pfam" id="PF05552">
    <property type="entry name" value="MS_channel_1st_1"/>
    <property type="match status" value="1"/>
</dbReference>
<dbReference type="Gene3D" id="2.30.30.60">
    <property type="match status" value="1"/>
</dbReference>
<comment type="subcellular location">
    <subcellularLocation>
        <location evidence="1">Cell membrane</location>
        <topology evidence="1">Multi-pass membrane protein</topology>
    </subcellularLocation>
</comment>
<evidence type="ECO:0000256" key="1">
    <source>
        <dbReference type="ARBA" id="ARBA00004651"/>
    </source>
</evidence>
<dbReference type="InterPro" id="IPR049142">
    <property type="entry name" value="MS_channel_1st"/>
</dbReference>
<evidence type="ECO:0000259" key="9">
    <source>
        <dbReference type="Pfam" id="PF21082"/>
    </source>
</evidence>
<dbReference type="InterPro" id="IPR010920">
    <property type="entry name" value="LSM_dom_sf"/>
</dbReference>
<dbReference type="GO" id="GO:0008381">
    <property type="term" value="F:mechanosensitive monoatomic ion channel activity"/>
    <property type="evidence" value="ECO:0007669"/>
    <property type="project" value="InterPro"/>
</dbReference>
<reference evidence="11 12" key="1">
    <citation type="submission" date="2023-10" db="EMBL/GenBank/DDBJ databases">
        <title>Rubellicoccus peritrichatus gen. nov., sp. nov., isolated from an algae of coral reef tank.</title>
        <authorList>
            <person name="Luo J."/>
        </authorList>
    </citation>
    <scope>NUCLEOTIDE SEQUENCE [LARGE SCALE GENOMIC DNA]</scope>
    <source>
        <strain evidence="11 12">CR14</strain>
    </source>
</reference>
<dbReference type="Pfam" id="PF00924">
    <property type="entry name" value="MS_channel_2nd"/>
    <property type="match status" value="1"/>
</dbReference>
<dbReference type="SUPFAM" id="SSF50182">
    <property type="entry name" value="Sm-like ribonucleoproteins"/>
    <property type="match status" value="1"/>
</dbReference>
<keyword evidence="4 7" id="KW-0812">Transmembrane</keyword>
<evidence type="ECO:0000313" key="11">
    <source>
        <dbReference type="EMBL" id="WOO41872.1"/>
    </source>
</evidence>
<evidence type="ECO:0000259" key="10">
    <source>
        <dbReference type="Pfam" id="PF21088"/>
    </source>
</evidence>
<protein>
    <submittedName>
        <fullName evidence="11">Mechanosensitive ion channel family protein</fullName>
    </submittedName>
</protein>
<evidence type="ECO:0000256" key="5">
    <source>
        <dbReference type="ARBA" id="ARBA00022989"/>
    </source>
</evidence>
<feature type="transmembrane region" description="Helical" evidence="7">
    <location>
        <begin position="88"/>
        <end position="106"/>
    </location>
</feature>
<dbReference type="Gene3D" id="1.10.287.1260">
    <property type="match status" value="1"/>
</dbReference>
<dbReference type="KEGG" id="puo:RZN69_02145"/>
<dbReference type="InterPro" id="IPR049278">
    <property type="entry name" value="MS_channel_C"/>
</dbReference>
<dbReference type="InterPro" id="IPR011066">
    <property type="entry name" value="MscS_channel_C_sf"/>
</dbReference>
<evidence type="ECO:0000256" key="6">
    <source>
        <dbReference type="ARBA" id="ARBA00023136"/>
    </source>
</evidence>
<name>A0AAQ3LCF0_9BACT</name>
<evidence type="ECO:0000256" key="4">
    <source>
        <dbReference type="ARBA" id="ARBA00022692"/>
    </source>
</evidence>
<dbReference type="AlphaFoldDB" id="A0AAQ3LCF0"/>
<dbReference type="RefSeq" id="WP_317834356.1">
    <property type="nucleotide sequence ID" value="NZ_CP136920.1"/>
</dbReference>
<dbReference type="GO" id="GO:0005886">
    <property type="term" value="C:plasma membrane"/>
    <property type="evidence" value="ECO:0007669"/>
    <property type="project" value="UniProtKB-SubCell"/>
</dbReference>
<dbReference type="PANTHER" id="PTHR30221:SF8">
    <property type="entry name" value="SMALL-CONDUCTANCE MECHANOSENSITIVE CHANNEL"/>
    <property type="match status" value="1"/>
</dbReference>
<dbReference type="InterPro" id="IPR023408">
    <property type="entry name" value="MscS_beta-dom_sf"/>
</dbReference>
<dbReference type="Proteomes" id="UP001304300">
    <property type="component" value="Chromosome"/>
</dbReference>
<dbReference type="Pfam" id="PF21088">
    <property type="entry name" value="MS_channel_1st"/>
    <property type="match status" value="1"/>
</dbReference>
<evidence type="ECO:0000256" key="2">
    <source>
        <dbReference type="ARBA" id="ARBA00008017"/>
    </source>
</evidence>
<dbReference type="InterPro" id="IPR045275">
    <property type="entry name" value="MscS_archaea/bacteria_type"/>
</dbReference>
<feature type="domain" description="Mechanosensitive ion channel MscS C-terminal" evidence="9">
    <location>
        <begin position="182"/>
        <end position="260"/>
    </location>
</feature>
<dbReference type="InterPro" id="IPR008910">
    <property type="entry name" value="MSC_TM_helix"/>
</dbReference>
<feature type="transmembrane region" description="Helical" evidence="7">
    <location>
        <begin position="60"/>
        <end position="82"/>
    </location>
</feature>
<feature type="domain" description="Mechanosensitive ion channel transmembrane helices 2/3" evidence="10">
    <location>
        <begin position="69"/>
        <end position="107"/>
    </location>
</feature>
<dbReference type="PANTHER" id="PTHR30221">
    <property type="entry name" value="SMALL-CONDUCTANCE MECHANOSENSITIVE CHANNEL"/>
    <property type="match status" value="1"/>
</dbReference>
<organism evidence="11 12">
    <name type="scientific">Rubellicoccus peritrichatus</name>
    <dbReference type="NCBI Taxonomy" id="3080537"/>
    <lineage>
        <taxon>Bacteria</taxon>
        <taxon>Pseudomonadati</taxon>
        <taxon>Verrucomicrobiota</taxon>
        <taxon>Opitutia</taxon>
        <taxon>Puniceicoccales</taxon>
        <taxon>Cerasicoccaceae</taxon>
        <taxon>Rubellicoccus</taxon>
    </lineage>
</organism>
<dbReference type="Gene3D" id="3.30.70.100">
    <property type="match status" value="1"/>
</dbReference>
<evidence type="ECO:0000313" key="12">
    <source>
        <dbReference type="Proteomes" id="UP001304300"/>
    </source>
</evidence>
<comment type="similarity">
    <text evidence="2">Belongs to the MscS (TC 1.A.23) family.</text>
</comment>
<dbReference type="EMBL" id="CP136920">
    <property type="protein sequence ID" value="WOO41872.1"/>
    <property type="molecule type" value="Genomic_DNA"/>
</dbReference>
<dbReference type="InterPro" id="IPR011014">
    <property type="entry name" value="MscS_channel_TM-2"/>
</dbReference>
<accession>A0AAQ3LCF0</accession>
<evidence type="ECO:0000256" key="3">
    <source>
        <dbReference type="ARBA" id="ARBA00022475"/>
    </source>
</evidence>
<evidence type="ECO:0000259" key="8">
    <source>
        <dbReference type="Pfam" id="PF00924"/>
    </source>
</evidence>
<dbReference type="Pfam" id="PF21082">
    <property type="entry name" value="MS_channel_3rd"/>
    <property type="match status" value="1"/>
</dbReference>
<dbReference type="InterPro" id="IPR006685">
    <property type="entry name" value="MscS_channel_2nd"/>
</dbReference>
<keyword evidence="6 7" id="KW-0472">Membrane</keyword>
<keyword evidence="12" id="KW-1185">Reference proteome</keyword>
<gene>
    <name evidence="11" type="ORF">RZN69_02145</name>
</gene>
<keyword evidence="3" id="KW-1003">Cell membrane</keyword>
<evidence type="ECO:0000256" key="7">
    <source>
        <dbReference type="SAM" id="Phobius"/>
    </source>
</evidence>